<feature type="region of interest" description="Disordered" evidence="1">
    <location>
        <begin position="201"/>
        <end position="237"/>
    </location>
</feature>
<dbReference type="EMBL" id="RDSR01000019">
    <property type="protein sequence ID" value="RNE59150.1"/>
    <property type="molecule type" value="Genomic_DNA"/>
</dbReference>
<evidence type="ECO:0000313" key="4">
    <source>
        <dbReference type="Proteomes" id="UP000279859"/>
    </source>
</evidence>
<feature type="compositionally biased region" description="Acidic residues" evidence="1">
    <location>
        <begin position="206"/>
        <end position="237"/>
    </location>
</feature>
<accession>A0A3M8L0S9</accession>
<protein>
    <recommendedName>
        <fullName evidence="2">PepSY domain-containing protein</fullName>
    </recommendedName>
</protein>
<organism evidence="3 4">
    <name type="scientific">Cryobacterium tepidiphilum</name>
    <dbReference type="NCBI Taxonomy" id="2486026"/>
    <lineage>
        <taxon>Bacteria</taxon>
        <taxon>Bacillati</taxon>
        <taxon>Actinomycetota</taxon>
        <taxon>Actinomycetes</taxon>
        <taxon>Micrococcales</taxon>
        <taxon>Microbacteriaceae</taxon>
        <taxon>Cryobacterium</taxon>
    </lineage>
</organism>
<feature type="region of interest" description="Disordered" evidence="1">
    <location>
        <begin position="39"/>
        <end position="60"/>
    </location>
</feature>
<reference evidence="3 4" key="1">
    <citation type="submission" date="2018-11" db="EMBL/GenBank/DDBJ databases">
        <title>Cryobacterium sp. nov., isolated from rhizosphere soil of lettuce.</title>
        <authorList>
            <person name="Wang Y."/>
        </authorList>
    </citation>
    <scope>NUCLEOTIDE SEQUENCE [LARGE SCALE GENOMIC DNA]</scope>
    <source>
        <strain evidence="3 4">NEAU-85</strain>
    </source>
</reference>
<dbReference type="InterPro" id="IPR025711">
    <property type="entry name" value="PepSY"/>
</dbReference>
<name>A0A3M8L0S9_9MICO</name>
<dbReference type="Gene3D" id="3.10.450.40">
    <property type="match status" value="1"/>
</dbReference>
<dbReference type="Pfam" id="PF03413">
    <property type="entry name" value="PepSY"/>
    <property type="match status" value="1"/>
</dbReference>
<feature type="compositionally biased region" description="Polar residues" evidence="1">
    <location>
        <begin position="96"/>
        <end position="128"/>
    </location>
</feature>
<proteinExistence type="predicted"/>
<keyword evidence="4" id="KW-1185">Reference proteome</keyword>
<evidence type="ECO:0000313" key="3">
    <source>
        <dbReference type="EMBL" id="RNE59150.1"/>
    </source>
</evidence>
<evidence type="ECO:0000259" key="2">
    <source>
        <dbReference type="Pfam" id="PF03413"/>
    </source>
</evidence>
<gene>
    <name evidence="3" type="ORF">EEJ31_11015</name>
</gene>
<dbReference type="Proteomes" id="UP000279859">
    <property type="component" value="Unassembled WGS sequence"/>
</dbReference>
<feature type="domain" description="PepSY" evidence="2">
    <location>
        <begin position="148"/>
        <end position="206"/>
    </location>
</feature>
<evidence type="ECO:0000256" key="1">
    <source>
        <dbReference type="SAM" id="MobiDB-lite"/>
    </source>
</evidence>
<dbReference type="AlphaFoldDB" id="A0A3M8L0S9"/>
<comment type="caution">
    <text evidence="3">The sequence shown here is derived from an EMBL/GenBank/DDBJ whole genome shotgun (WGS) entry which is preliminary data.</text>
</comment>
<sequence>MLLSAGLERSWHGVPDRARLRRSHLRALSGGLRVATVPDRESHHIDSITGSARTGKGSETEQEHTMKNLKKKAAVTGIIATTLAFGGAGLAMAANPDSTQPSSSATDEQEPSYTGTVQAPQDATSPDGTDTELSEADEAASLQSLATVTPEEATAAALAAVPGTAGDATLEDENGYVVYEVQVTAADGSVIEVKVDAGDASVLAQEADEPECTDEATENGTEQQDETGENGAEDPNT</sequence>
<feature type="region of interest" description="Disordered" evidence="1">
    <location>
        <begin position="94"/>
        <end position="134"/>
    </location>
</feature>